<gene>
    <name evidence="2" type="ORF">Acor_77510</name>
</gene>
<dbReference type="OrthoDB" id="3532092at2"/>
<feature type="signal peptide" evidence="1">
    <location>
        <begin position="1"/>
        <end position="29"/>
    </location>
</feature>
<keyword evidence="3" id="KW-1185">Reference proteome</keyword>
<feature type="chain" id="PRO_5024411125" description="Secreted protein" evidence="1">
    <location>
        <begin position="30"/>
        <end position="155"/>
    </location>
</feature>
<name>A0A5M3WEW7_9ACTN</name>
<evidence type="ECO:0000313" key="2">
    <source>
        <dbReference type="EMBL" id="GES05683.1"/>
    </source>
</evidence>
<protein>
    <recommendedName>
        <fullName evidence="4">Secreted protein</fullName>
    </recommendedName>
</protein>
<sequence>MKRMTRAMVALAAGAAAAVLALPATSANANPANEWGPYYSQNDLARVKGTIDISWNHQQTSNNVRVTGQLWDDDSRYYKHGGKCAYVKFQVTNLYSHHWYTIKKYQHCGFDTAKHFAFGKKHVSSLRFKVCQIHHKTKHVSDCGDWNYLYTAENE</sequence>
<dbReference type="RefSeq" id="WP_155341660.1">
    <property type="nucleotide sequence ID" value="NZ_BAAABN010000052.1"/>
</dbReference>
<organism evidence="2 3">
    <name type="scientific">Acrocarpospora corrugata</name>
    <dbReference type="NCBI Taxonomy" id="35763"/>
    <lineage>
        <taxon>Bacteria</taxon>
        <taxon>Bacillati</taxon>
        <taxon>Actinomycetota</taxon>
        <taxon>Actinomycetes</taxon>
        <taxon>Streptosporangiales</taxon>
        <taxon>Streptosporangiaceae</taxon>
        <taxon>Acrocarpospora</taxon>
    </lineage>
</organism>
<dbReference type="EMBL" id="BLAD01000108">
    <property type="protein sequence ID" value="GES05683.1"/>
    <property type="molecule type" value="Genomic_DNA"/>
</dbReference>
<accession>A0A5M3WEW7</accession>
<keyword evidence="1" id="KW-0732">Signal</keyword>
<dbReference type="Proteomes" id="UP000334990">
    <property type="component" value="Unassembled WGS sequence"/>
</dbReference>
<evidence type="ECO:0000313" key="3">
    <source>
        <dbReference type="Proteomes" id="UP000334990"/>
    </source>
</evidence>
<evidence type="ECO:0000256" key="1">
    <source>
        <dbReference type="SAM" id="SignalP"/>
    </source>
</evidence>
<evidence type="ECO:0008006" key="4">
    <source>
        <dbReference type="Google" id="ProtNLM"/>
    </source>
</evidence>
<dbReference type="AlphaFoldDB" id="A0A5M3WEW7"/>
<comment type="caution">
    <text evidence="2">The sequence shown here is derived from an EMBL/GenBank/DDBJ whole genome shotgun (WGS) entry which is preliminary data.</text>
</comment>
<proteinExistence type="predicted"/>
<reference evidence="2 3" key="1">
    <citation type="submission" date="2019-10" db="EMBL/GenBank/DDBJ databases">
        <title>Whole genome shotgun sequence of Acrocarpospora corrugata NBRC 13972.</title>
        <authorList>
            <person name="Ichikawa N."/>
            <person name="Kimura A."/>
            <person name="Kitahashi Y."/>
            <person name="Komaki H."/>
            <person name="Oguchi A."/>
        </authorList>
    </citation>
    <scope>NUCLEOTIDE SEQUENCE [LARGE SCALE GENOMIC DNA]</scope>
    <source>
        <strain evidence="2 3">NBRC 13972</strain>
    </source>
</reference>